<organism evidence="2 3">
    <name type="scientific">Candidatus Venteria ishoeyi</name>
    <dbReference type="NCBI Taxonomy" id="1899563"/>
    <lineage>
        <taxon>Bacteria</taxon>
        <taxon>Pseudomonadati</taxon>
        <taxon>Pseudomonadota</taxon>
        <taxon>Gammaproteobacteria</taxon>
        <taxon>Thiotrichales</taxon>
        <taxon>Thiotrichaceae</taxon>
        <taxon>Venteria</taxon>
    </lineage>
</organism>
<dbReference type="EMBL" id="FMSV02000548">
    <property type="protein sequence ID" value="SEH08290.1"/>
    <property type="molecule type" value="Genomic_DNA"/>
</dbReference>
<name>A0A1H6FDX8_9GAMM</name>
<dbReference type="PANTHER" id="PTHR23150">
    <property type="entry name" value="SULFATASE MODIFYING FACTOR 1, 2"/>
    <property type="match status" value="1"/>
</dbReference>
<gene>
    <name evidence="2" type="primary">pkn1_10</name>
    <name evidence="2" type="ORF">MBHS_04181</name>
</gene>
<dbReference type="PANTHER" id="PTHR23150:SF19">
    <property type="entry name" value="FORMYLGLYCINE-GENERATING ENZYME"/>
    <property type="match status" value="1"/>
</dbReference>
<reference evidence="2 3" key="1">
    <citation type="submission" date="2016-10" db="EMBL/GenBank/DDBJ databases">
        <authorList>
            <person name="de Groot N.N."/>
        </authorList>
    </citation>
    <scope>NUCLEOTIDE SEQUENCE [LARGE SCALE GENOMIC DNA]</scope>
    <source>
        <strain evidence="2">MBHS1</strain>
    </source>
</reference>
<dbReference type="GO" id="GO:0120147">
    <property type="term" value="F:formylglycine-generating oxidase activity"/>
    <property type="evidence" value="ECO:0007669"/>
    <property type="project" value="TreeGrafter"/>
</dbReference>
<dbReference type="InterPro" id="IPR051043">
    <property type="entry name" value="Sulfatase_Mod_Factor_Kinase"/>
</dbReference>
<protein>
    <submittedName>
        <fullName evidence="2">Serine/threonine-protein kinase pkn1</fullName>
        <ecNumber evidence="2">2.7.11.1</ecNumber>
    </submittedName>
</protein>
<proteinExistence type="predicted"/>
<dbReference type="Gene3D" id="3.90.1580.10">
    <property type="entry name" value="paralog of FGE (formylglycine-generating enzyme)"/>
    <property type="match status" value="1"/>
</dbReference>
<accession>A0A1H6FDX8</accession>
<dbReference type="EC" id="2.7.11.1" evidence="2"/>
<keyword evidence="3" id="KW-1185">Reference proteome</keyword>
<feature type="domain" description="Sulfatase-modifying factor enzyme-like" evidence="1">
    <location>
        <begin position="6"/>
        <end position="145"/>
    </location>
</feature>
<dbReference type="GO" id="GO:0004674">
    <property type="term" value="F:protein serine/threonine kinase activity"/>
    <property type="evidence" value="ECO:0007669"/>
    <property type="project" value="UniProtKB-EC"/>
</dbReference>
<sequence length="173" mass="19928">MPELNLRLPSEAQWEYACRAGTTTPFWFGDNITTKQVNYDGNYPYNKGKKGEYRGKTVAVKALPCNNWGLYQMHGNVREWCQDWYDSYAQSTDSTTVVDPVGPDSGSNRVLRGGSWNDLAVSTRAANRYRYRPVNRDDYIGFRLAQGQIELRQEEWAQLGKQEQDIVDKKEQT</sequence>
<dbReference type="InterPro" id="IPR005532">
    <property type="entry name" value="SUMF_dom"/>
</dbReference>
<dbReference type="AlphaFoldDB" id="A0A1H6FDX8"/>
<dbReference type="Pfam" id="PF03781">
    <property type="entry name" value="FGE-sulfatase"/>
    <property type="match status" value="1"/>
</dbReference>
<dbReference type="Proteomes" id="UP000236724">
    <property type="component" value="Unassembled WGS sequence"/>
</dbReference>
<evidence type="ECO:0000313" key="2">
    <source>
        <dbReference type="EMBL" id="SEH08290.1"/>
    </source>
</evidence>
<evidence type="ECO:0000259" key="1">
    <source>
        <dbReference type="Pfam" id="PF03781"/>
    </source>
</evidence>
<dbReference type="SUPFAM" id="SSF56436">
    <property type="entry name" value="C-type lectin-like"/>
    <property type="match status" value="1"/>
</dbReference>
<keyword evidence="2" id="KW-0418">Kinase</keyword>
<dbReference type="InterPro" id="IPR042095">
    <property type="entry name" value="SUMF_sf"/>
</dbReference>
<evidence type="ECO:0000313" key="3">
    <source>
        <dbReference type="Proteomes" id="UP000236724"/>
    </source>
</evidence>
<keyword evidence="2" id="KW-0808">Transferase</keyword>
<dbReference type="InterPro" id="IPR016187">
    <property type="entry name" value="CTDL_fold"/>
</dbReference>